<name>A0A1W6LD78_9BURK</name>
<protein>
    <submittedName>
        <fullName evidence="1">Uncharacterized protein</fullName>
    </submittedName>
</protein>
<keyword evidence="2" id="KW-1185">Reference proteome</keyword>
<dbReference type="OrthoDB" id="8525483at2"/>
<proteinExistence type="predicted"/>
<dbReference type="Proteomes" id="UP000193427">
    <property type="component" value="Chromosome"/>
</dbReference>
<organism evidence="1 2">
    <name type="scientific">Piscinibacter gummiphilus</name>
    <dbReference type="NCBI Taxonomy" id="946333"/>
    <lineage>
        <taxon>Bacteria</taxon>
        <taxon>Pseudomonadati</taxon>
        <taxon>Pseudomonadota</taxon>
        <taxon>Betaproteobacteria</taxon>
        <taxon>Burkholderiales</taxon>
        <taxon>Sphaerotilaceae</taxon>
        <taxon>Piscinibacter</taxon>
    </lineage>
</organism>
<dbReference type="KEGG" id="rgu:A4W93_21000"/>
<dbReference type="AlphaFoldDB" id="A0A1W6LD78"/>
<gene>
    <name evidence="1" type="ORF">A4W93_21000</name>
</gene>
<evidence type="ECO:0000313" key="2">
    <source>
        <dbReference type="Proteomes" id="UP000193427"/>
    </source>
</evidence>
<sequence length="177" mass="18620">MLNAFTSSLGAAAMARITLLLNHVIAAETVATERLKPHAGRTVLLSWTGWPSLLPPPPVVAFGVTPAGLLEWLGDEPPAAPDLRVSLDGSNPARLAAQWFAGERPSVNIEGDSAFAADVSWLIENLRWDIEDDLARIVGQGPAHQISRAAATLSAGFTFAVKTLQDLVVRGAGGGPR</sequence>
<evidence type="ECO:0000313" key="1">
    <source>
        <dbReference type="EMBL" id="ARN22177.1"/>
    </source>
</evidence>
<reference evidence="1 2" key="1">
    <citation type="submission" date="2016-04" db="EMBL/GenBank/DDBJ databases">
        <title>Complete genome sequence of natural rubber-degrading, novel Gram-negative bacterium, Rhizobacter gummiphilus strain NS21.</title>
        <authorList>
            <person name="Tabata M."/>
            <person name="Kasai D."/>
            <person name="Fukuda M."/>
        </authorList>
    </citation>
    <scope>NUCLEOTIDE SEQUENCE [LARGE SCALE GENOMIC DNA]</scope>
    <source>
        <strain evidence="1 2">NS21</strain>
    </source>
</reference>
<dbReference type="RefSeq" id="WP_085752476.1">
    <property type="nucleotide sequence ID" value="NZ_BSPR01000006.1"/>
</dbReference>
<dbReference type="STRING" id="946333.A4W93_21000"/>
<accession>A0A1W6LD78</accession>
<dbReference type="EMBL" id="CP015118">
    <property type="protein sequence ID" value="ARN22177.1"/>
    <property type="molecule type" value="Genomic_DNA"/>
</dbReference>